<reference evidence="1 2" key="1">
    <citation type="journal article" date="2020" name="Arch. Microbiol.">
        <title>Bradyrhizobium uaiense sp. nov., a new highly efficient cowpea symbiont.</title>
        <authorList>
            <person name="Cabral Michel D."/>
            <person name="Azarias Guimaraes A."/>
            <person name="Martins da Costa E."/>
            <person name="Soares de Carvalho T."/>
            <person name="Balsanelli E."/>
            <person name="Willems A."/>
            <person name="Maltempi de Souza E."/>
            <person name="de Souza Moreira F.M."/>
        </authorList>
    </citation>
    <scope>NUCLEOTIDE SEQUENCE [LARGE SCALE GENOMIC DNA]</scope>
    <source>
        <strain evidence="1 2">UFLA 03-164</strain>
    </source>
</reference>
<organism evidence="1 2">
    <name type="scientific">Bradyrhizobium uaiense</name>
    <dbReference type="NCBI Taxonomy" id="2594946"/>
    <lineage>
        <taxon>Bacteria</taxon>
        <taxon>Pseudomonadati</taxon>
        <taxon>Pseudomonadota</taxon>
        <taxon>Alphaproteobacteria</taxon>
        <taxon>Hyphomicrobiales</taxon>
        <taxon>Nitrobacteraceae</taxon>
        <taxon>Bradyrhizobium</taxon>
    </lineage>
</organism>
<dbReference type="Gene3D" id="3.90.1240.10">
    <property type="entry name" value="Metalloproteases ('zincins'), catalytic domain like"/>
    <property type="match status" value="1"/>
</dbReference>
<keyword evidence="2" id="KW-1185">Reference proteome</keyword>
<evidence type="ECO:0000313" key="2">
    <source>
        <dbReference type="Proteomes" id="UP000468531"/>
    </source>
</evidence>
<dbReference type="Pfam" id="PF14891">
    <property type="entry name" value="Peptidase_M91"/>
    <property type="match status" value="1"/>
</dbReference>
<dbReference type="Proteomes" id="UP000468531">
    <property type="component" value="Unassembled WGS sequence"/>
</dbReference>
<evidence type="ECO:0000313" key="1">
    <source>
        <dbReference type="EMBL" id="NEU96407.1"/>
    </source>
</evidence>
<dbReference type="InterPro" id="IPR028208">
    <property type="entry name" value="Effector_pro_NleD-like"/>
</dbReference>
<name>A0A6P1BD95_9BRAD</name>
<sequence length="418" mass="47565">MSRPCSNRFNPAWNRDATYHGRVFETGRTVRICFATIQRSFSADHRVAESITWRVAMADDVDLTELDYDFLGLSFQQNEQYKKFNKYIEKHASPLDASMLQWDLGDPVVDEGLPNGILIAFRSMGSWMVVNHESADTHAGKFESLKQKYLAAKNGYRRQIVGLLKQIQSHPTGRALLDEFGTSKPSFARIRPYNLDDANALTVADDLDQQQYIIARGARLTADPKKKEMFKVVGKGGGANCDVLFSPEKAELLRKKFKKAHHGHAPAMATDEVLYHELVHASRMIAGVMNFAPADHWYQDSEEYLAVILTNIYVSDKGGPPLFRAFYGPTEGPYKGKDPAPDDALWEAAVFLDNPQNTSPSPVQIIERFRLSQPDLYWRLAHLPPMGGLVRKYNWIYWYDQIRIKGRTRPRRPMVGRP</sequence>
<proteinExistence type="predicted"/>
<gene>
    <name evidence="1" type="ORF">FNJ47_11320</name>
</gene>
<accession>A0A6P1BD95</accession>
<dbReference type="EMBL" id="VKHP01000034">
    <property type="protein sequence ID" value="NEU96407.1"/>
    <property type="molecule type" value="Genomic_DNA"/>
</dbReference>
<protein>
    <submittedName>
        <fullName evidence="1">Uncharacterized protein</fullName>
    </submittedName>
</protein>
<dbReference type="AlphaFoldDB" id="A0A6P1BD95"/>
<comment type="caution">
    <text evidence="1">The sequence shown here is derived from an EMBL/GenBank/DDBJ whole genome shotgun (WGS) entry which is preliminary data.</text>
</comment>